<organism evidence="5">
    <name type="scientific">Schizophyllum commune (strain H4-8 / FGSC 9210)</name>
    <name type="common">Split gill fungus</name>
    <dbReference type="NCBI Taxonomy" id="578458"/>
    <lineage>
        <taxon>Eukaryota</taxon>
        <taxon>Fungi</taxon>
        <taxon>Dikarya</taxon>
        <taxon>Basidiomycota</taxon>
        <taxon>Agaricomycotina</taxon>
        <taxon>Agaricomycetes</taxon>
        <taxon>Agaricomycetidae</taxon>
        <taxon>Agaricales</taxon>
        <taxon>Schizophyllaceae</taxon>
        <taxon>Schizophyllum</taxon>
    </lineage>
</organism>
<evidence type="ECO:0000256" key="1">
    <source>
        <dbReference type="SAM" id="Coils"/>
    </source>
</evidence>
<feature type="compositionally biased region" description="Low complexity" evidence="2">
    <location>
        <begin position="559"/>
        <end position="573"/>
    </location>
</feature>
<feature type="compositionally biased region" description="Polar residues" evidence="2">
    <location>
        <begin position="501"/>
        <end position="512"/>
    </location>
</feature>
<gene>
    <name evidence="4" type="ORF">SCHCODRAFT_233288</name>
</gene>
<accession>D8PZC9</accession>
<feature type="compositionally biased region" description="Pro residues" evidence="2">
    <location>
        <begin position="513"/>
        <end position="533"/>
    </location>
</feature>
<proteinExistence type="predicted"/>
<dbReference type="Proteomes" id="UP000007431">
    <property type="component" value="Unassembled WGS sequence"/>
</dbReference>
<dbReference type="AlphaFoldDB" id="D8PZC9"/>
<feature type="compositionally biased region" description="Basic and acidic residues" evidence="2">
    <location>
        <begin position="652"/>
        <end position="671"/>
    </location>
</feature>
<feature type="compositionally biased region" description="Acidic residues" evidence="2">
    <location>
        <begin position="637"/>
        <end position="651"/>
    </location>
</feature>
<feature type="compositionally biased region" description="Polar residues" evidence="2">
    <location>
        <begin position="610"/>
        <end position="627"/>
    </location>
</feature>
<feature type="compositionally biased region" description="Low complexity" evidence="2">
    <location>
        <begin position="274"/>
        <end position="304"/>
    </location>
</feature>
<feature type="region of interest" description="Disordered" evidence="2">
    <location>
        <begin position="255"/>
        <end position="305"/>
    </location>
</feature>
<evidence type="ECO:0000313" key="5">
    <source>
        <dbReference type="Proteomes" id="UP000007431"/>
    </source>
</evidence>
<dbReference type="EMBL" id="GL377304">
    <property type="protein sequence ID" value="EFI98842.1"/>
    <property type="molecule type" value="Genomic_DNA"/>
</dbReference>
<dbReference type="Pfam" id="PF22936">
    <property type="entry name" value="Pol_BBD"/>
    <property type="match status" value="1"/>
</dbReference>
<protein>
    <recommendedName>
        <fullName evidence="3">Retrovirus-related Pol polyprotein from transposon TNT 1-94-like beta-barrel domain-containing protein</fullName>
    </recommendedName>
</protein>
<dbReference type="eggNOG" id="ENOG502RZ5B">
    <property type="taxonomic scope" value="Eukaryota"/>
</dbReference>
<name>D8PZC9_SCHCM</name>
<dbReference type="HOGENOM" id="CLU_363351_0_0_1"/>
<dbReference type="STRING" id="578458.D8PZC9"/>
<dbReference type="InParanoid" id="D8PZC9"/>
<reference evidence="4 5" key="1">
    <citation type="journal article" date="2010" name="Nat. Biotechnol.">
        <title>Genome sequence of the model mushroom Schizophyllum commune.</title>
        <authorList>
            <person name="Ohm R.A."/>
            <person name="de Jong J.F."/>
            <person name="Lugones L.G."/>
            <person name="Aerts A."/>
            <person name="Kothe E."/>
            <person name="Stajich J.E."/>
            <person name="de Vries R.P."/>
            <person name="Record E."/>
            <person name="Levasseur A."/>
            <person name="Baker S.E."/>
            <person name="Bartholomew K.A."/>
            <person name="Coutinho P.M."/>
            <person name="Erdmann S."/>
            <person name="Fowler T.J."/>
            <person name="Gathman A.C."/>
            <person name="Lombard V."/>
            <person name="Henrissat B."/>
            <person name="Knabe N."/>
            <person name="Kuees U."/>
            <person name="Lilly W.W."/>
            <person name="Lindquist E."/>
            <person name="Lucas S."/>
            <person name="Magnuson J.K."/>
            <person name="Piumi F."/>
            <person name="Raudaskoski M."/>
            <person name="Salamov A."/>
            <person name="Schmutz J."/>
            <person name="Schwarze F.W.M.R."/>
            <person name="vanKuyk P.A."/>
            <person name="Horton J.S."/>
            <person name="Grigoriev I.V."/>
            <person name="Woesten H.A.B."/>
        </authorList>
    </citation>
    <scope>NUCLEOTIDE SEQUENCE [LARGE SCALE GENOMIC DNA]</scope>
    <source>
        <strain evidence="5">H4-8 / FGSC 9210</strain>
    </source>
</reference>
<evidence type="ECO:0000313" key="4">
    <source>
        <dbReference type="EMBL" id="EFI98842.1"/>
    </source>
</evidence>
<evidence type="ECO:0000259" key="3">
    <source>
        <dbReference type="Pfam" id="PF22936"/>
    </source>
</evidence>
<feature type="compositionally biased region" description="Pro residues" evidence="2">
    <location>
        <begin position="470"/>
        <end position="497"/>
    </location>
</feature>
<feature type="domain" description="Retrovirus-related Pol polyprotein from transposon TNT 1-94-like beta-barrel" evidence="3">
    <location>
        <begin position="323"/>
        <end position="390"/>
    </location>
</feature>
<feature type="coiled-coil region" evidence="1">
    <location>
        <begin position="53"/>
        <end position="80"/>
    </location>
</feature>
<dbReference type="InterPro" id="IPR054722">
    <property type="entry name" value="PolX-like_BBD"/>
</dbReference>
<dbReference type="VEuPathDB" id="FungiDB:SCHCODRAFT_02712269"/>
<sequence>MSKRDSDGRPILTRFNWSWWDSEIQPWLSSKGLWRYAKGAVTKPKPKDASAVTDAEYRTLEEYEQRLEKAAGELWLAMEEPLRPQFKDKRSTPKDLYDAMKTAFNIQEAGTRFAALSDFFDVDLGDNTEATTALTDLLSRVDEAMTRVQSLRPATGYDLATMDLELKAMVTMRALAASPNPQHANMYTSLLLDKALTYETAKDMITREFASHRMTADGTPLAANRAGYTPECYNCKGPHLIRDCPKFKPDWKKEEEAAAAASTSKRQQKKKNKGGANASGASSAPSPGPSDASSSTPSTSAAAARVESAGQASAFTSSPALKEWLQSKAAANFNTDTANGAIVYSAGIGSVEYQPVDGGKSLTPIVFFDVLHVPLLTSNLLSIYHLTAHKGYEVSIKDKRVAFYRAGALVCTATVDDSNTGYLDGYVVVPPAHSAQRAASTTLPLDAALWHRRFAHVNHGDIAKLRQRKLPPPPSGQPAPAGPQLQTPPPTSPPRAPTTPEQPSTPFQQPAGPTTPPSARPPPPSAPRPPRTAPPSKAALRGRQERAQEQQPAPRAERSPSPAWQTVRPSTSSGPPPSRLPRATKPTHSLSERELTTRAWQKQPAPPSTGRATPSTPAPQPQVTSPNRFAPLSGQIEEVDEEEEEQEEQSAQEERREQARDEEAQDRERARKEMMDWAGSDDELALTDSTPIPGAHVMQAGLDYVFSGITEEDWSVEQALNYALSTTVASDAQQGEPKTFAEALLLLSLRSRLIAERHIFPRLLPVPPA</sequence>
<feature type="region of interest" description="Disordered" evidence="2">
    <location>
        <begin position="466"/>
        <end position="671"/>
    </location>
</feature>
<evidence type="ECO:0000256" key="2">
    <source>
        <dbReference type="SAM" id="MobiDB-lite"/>
    </source>
</evidence>
<keyword evidence="1" id="KW-0175">Coiled coil</keyword>
<keyword evidence="5" id="KW-1185">Reference proteome</keyword>